<evidence type="ECO:0000259" key="8">
    <source>
        <dbReference type="Pfam" id="PF00749"/>
    </source>
</evidence>
<organism evidence="10 11">
    <name type="scientific">Candidatus Falkowbacteria bacterium CG1_02_41_21</name>
    <dbReference type="NCBI Taxonomy" id="1805147"/>
    <lineage>
        <taxon>Bacteria</taxon>
        <taxon>Candidatus Falkowiibacteriota</taxon>
    </lineage>
</organism>
<dbReference type="CDD" id="cd00808">
    <property type="entry name" value="GluRS_core"/>
    <property type="match status" value="1"/>
</dbReference>
<dbReference type="GO" id="GO:0005737">
    <property type="term" value="C:cytoplasm"/>
    <property type="evidence" value="ECO:0007669"/>
    <property type="project" value="UniProtKB-SubCell"/>
</dbReference>
<keyword evidence="7" id="KW-0862">Zinc</keyword>
<dbReference type="InterPro" id="IPR033910">
    <property type="entry name" value="GluRS_core"/>
</dbReference>
<dbReference type="Pfam" id="PF19269">
    <property type="entry name" value="Anticodon_2"/>
    <property type="match status" value="1"/>
</dbReference>
<feature type="domain" description="Aminoacyl-tRNA synthetase class I anticodon-binding" evidence="9">
    <location>
        <begin position="333"/>
        <end position="476"/>
    </location>
</feature>
<comment type="cofactor">
    <cofactor evidence="7">
        <name>Zn(2+)</name>
        <dbReference type="ChEBI" id="CHEBI:29105"/>
    </cofactor>
    <text evidence="7">Binds 1 zinc ion per subunit.</text>
</comment>
<sequence length="480" mass="55154">MNNIRLRFAPSPTGFLHIGNLRTALFGYLIAQNLGGKFILRIEDTDQKREVNDAVDKLLNVLSWVGIDFDEGPHRGGPFAPYTQTERLDIYQKYIQELLDKDLAYHCFCSAERLEEMREKQTANKLAPRYDRACRDLTREEVEKRIAQGEKYVIRQKMPLTGEIKVYDELRGEISFQASDLEDHVLIKSDGVPTYQFANIVDDHLMEITHVTRGDEWLPSYPKNILLYQAFGWTPPKFIHFPLILNQTGGKLSKRQGDVFVEDYQAKGYLPEALINFCVLLGWHSKDGKEIYSLKELLTAFDIKGLGSSPAIFDSEKLDFFNGYYIRQKTLTELADLCRPYLSDISVDQTYLEKVVGLAQDRMKKLSDINELTDFIFAEKLDYDSSLLIWKALTAEEVKSNLSELKGIMEKVEDINWNKTYLEAQIIEYIKTNDKKVGDYLWPLRVALTGLKNSPGPFEVADTLGKEQSLNRIELALSKK</sequence>
<dbReference type="PANTHER" id="PTHR43311">
    <property type="entry name" value="GLUTAMATE--TRNA LIGASE"/>
    <property type="match status" value="1"/>
</dbReference>
<dbReference type="FunFam" id="3.40.50.620:FF:000045">
    <property type="entry name" value="Glutamate--tRNA ligase, mitochondrial"/>
    <property type="match status" value="1"/>
</dbReference>
<dbReference type="EC" id="6.1.1.17" evidence="7"/>
<dbReference type="GO" id="GO:0006424">
    <property type="term" value="P:glutamyl-tRNA aminoacylation"/>
    <property type="evidence" value="ECO:0007669"/>
    <property type="project" value="UniProtKB-UniRule"/>
</dbReference>
<dbReference type="InterPro" id="IPR000924">
    <property type="entry name" value="Glu/Gln-tRNA-synth"/>
</dbReference>
<dbReference type="HAMAP" id="MF_00022">
    <property type="entry name" value="Glu_tRNA_synth_type1"/>
    <property type="match status" value="1"/>
</dbReference>
<evidence type="ECO:0000259" key="9">
    <source>
        <dbReference type="Pfam" id="PF19269"/>
    </source>
</evidence>
<dbReference type="SUPFAM" id="SSF52374">
    <property type="entry name" value="Nucleotidylyl transferase"/>
    <property type="match status" value="1"/>
</dbReference>
<feature type="short sequence motif" description="'HIGH' region" evidence="7">
    <location>
        <begin position="10"/>
        <end position="20"/>
    </location>
</feature>
<keyword evidence="3 7" id="KW-0547">Nucleotide-binding</keyword>
<dbReference type="Pfam" id="PF00749">
    <property type="entry name" value="tRNA-synt_1c"/>
    <property type="match status" value="1"/>
</dbReference>
<dbReference type="InterPro" id="IPR014729">
    <property type="entry name" value="Rossmann-like_a/b/a_fold"/>
</dbReference>
<comment type="similarity">
    <text evidence="1 7">Belongs to the class-I aminoacyl-tRNA synthetase family. Glutamate--tRNA ligase type 1 subfamily.</text>
</comment>
<gene>
    <name evidence="7" type="primary">gltX</name>
    <name evidence="10" type="ORF">AUJ35_00090</name>
</gene>
<dbReference type="InterPro" id="IPR001412">
    <property type="entry name" value="aa-tRNA-synth_I_CS"/>
</dbReference>
<evidence type="ECO:0000313" key="11">
    <source>
        <dbReference type="Proteomes" id="UP000182860"/>
    </source>
</evidence>
<proteinExistence type="inferred from homology"/>
<dbReference type="AlphaFoldDB" id="A0A1J4T9R4"/>
<dbReference type="InterPro" id="IPR045462">
    <property type="entry name" value="aa-tRNA-synth_I_cd-bd"/>
</dbReference>
<dbReference type="GO" id="GO:0008270">
    <property type="term" value="F:zinc ion binding"/>
    <property type="evidence" value="ECO:0007669"/>
    <property type="project" value="UniProtKB-UniRule"/>
</dbReference>
<dbReference type="PROSITE" id="PS00178">
    <property type="entry name" value="AA_TRNA_LIGASE_I"/>
    <property type="match status" value="1"/>
</dbReference>
<evidence type="ECO:0000256" key="3">
    <source>
        <dbReference type="ARBA" id="ARBA00022741"/>
    </source>
</evidence>
<keyword evidence="6 7" id="KW-0030">Aminoacyl-tRNA synthetase</keyword>
<dbReference type="Gene3D" id="3.40.50.620">
    <property type="entry name" value="HUPs"/>
    <property type="match status" value="1"/>
</dbReference>
<evidence type="ECO:0000256" key="1">
    <source>
        <dbReference type="ARBA" id="ARBA00007894"/>
    </source>
</evidence>
<keyword evidence="5 7" id="KW-0648">Protein biosynthesis</keyword>
<dbReference type="PRINTS" id="PR00987">
    <property type="entry name" value="TRNASYNTHGLU"/>
</dbReference>
<dbReference type="EMBL" id="MNUV01000003">
    <property type="protein sequence ID" value="OIO08506.1"/>
    <property type="molecule type" value="Genomic_DNA"/>
</dbReference>
<dbReference type="GO" id="GO:0000049">
    <property type="term" value="F:tRNA binding"/>
    <property type="evidence" value="ECO:0007669"/>
    <property type="project" value="InterPro"/>
</dbReference>
<dbReference type="InterPro" id="IPR020751">
    <property type="entry name" value="aa-tRNA-synth_I_codon-bd_sub2"/>
</dbReference>
<feature type="binding site" evidence="7">
    <location>
        <position position="107"/>
    </location>
    <ligand>
        <name>Zn(2+)</name>
        <dbReference type="ChEBI" id="CHEBI:29105"/>
    </ligand>
</feature>
<comment type="function">
    <text evidence="7">Catalyzes the attachment of glutamate to tRNA(Glu) in a two-step reaction: glutamate is first activated by ATP to form Glu-AMP and then transferred to the acceptor end of tRNA(Glu).</text>
</comment>
<dbReference type="NCBIfam" id="TIGR00464">
    <property type="entry name" value="gltX_bact"/>
    <property type="match status" value="1"/>
</dbReference>
<comment type="subcellular location">
    <subcellularLocation>
        <location evidence="7">Cytoplasm</location>
    </subcellularLocation>
</comment>
<evidence type="ECO:0000256" key="4">
    <source>
        <dbReference type="ARBA" id="ARBA00022840"/>
    </source>
</evidence>
<evidence type="ECO:0000256" key="2">
    <source>
        <dbReference type="ARBA" id="ARBA00022598"/>
    </source>
</evidence>
<feature type="binding site" evidence="7">
    <location>
        <position position="109"/>
    </location>
    <ligand>
        <name>Zn(2+)</name>
        <dbReference type="ChEBI" id="CHEBI:29105"/>
    </ligand>
</feature>
<comment type="subunit">
    <text evidence="7">Monomer.</text>
</comment>
<dbReference type="Proteomes" id="UP000182860">
    <property type="component" value="Unassembled WGS sequence"/>
</dbReference>
<reference evidence="10 11" key="1">
    <citation type="journal article" date="2016" name="Environ. Microbiol.">
        <title>Genomic resolution of a cold subsurface aquifer community provides metabolic insights for novel microbes adapted to high CO concentrations.</title>
        <authorList>
            <person name="Probst A.J."/>
            <person name="Castelle C.J."/>
            <person name="Singh A."/>
            <person name="Brown C.T."/>
            <person name="Anantharaman K."/>
            <person name="Sharon I."/>
            <person name="Hug L.A."/>
            <person name="Burstein D."/>
            <person name="Emerson J.B."/>
            <person name="Thomas B.C."/>
            <person name="Banfield J.F."/>
        </authorList>
    </citation>
    <scope>NUCLEOTIDE SEQUENCE [LARGE SCALE GENOMIC DNA]</scope>
    <source>
        <strain evidence="10">CG1_02_41_21</strain>
    </source>
</reference>
<feature type="domain" description="Glutamyl/glutaminyl-tRNA synthetase class Ib catalytic" evidence="8">
    <location>
        <begin position="4"/>
        <end position="319"/>
    </location>
</feature>
<feature type="binding site" evidence="7">
    <location>
        <position position="136"/>
    </location>
    <ligand>
        <name>Zn(2+)</name>
        <dbReference type="ChEBI" id="CHEBI:29105"/>
    </ligand>
</feature>
<comment type="caution">
    <text evidence="10">The sequence shown here is derived from an EMBL/GenBank/DDBJ whole genome shotgun (WGS) entry which is preliminary data.</text>
</comment>
<protein>
    <recommendedName>
        <fullName evidence="7">Glutamate--tRNA ligase</fullName>
        <ecNumber evidence="7">6.1.1.17</ecNumber>
    </recommendedName>
    <alternativeName>
        <fullName evidence="7">Glutamyl-tRNA synthetase</fullName>
        <shortName evidence="7">GluRS</shortName>
    </alternativeName>
</protein>
<dbReference type="InterPro" id="IPR020058">
    <property type="entry name" value="Glu/Gln-tRNA-synth_Ib_cat-dom"/>
</dbReference>
<evidence type="ECO:0000313" key="10">
    <source>
        <dbReference type="EMBL" id="OIO08506.1"/>
    </source>
</evidence>
<dbReference type="GO" id="GO:0004818">
    <property type="term" value="F:glutamate-tRNA ligase activity"/>
    <property type="evidence" value="ECO:0007669"/>
    <property type="project" value="UniProtKB-UniRule"/>
</dbReference>
<dbReference type="InterPro" id="IPR004527">
    <property type="entry name" value="Glu-tRNA-ligase_bac/mito"/>
</dbReference>
<dbReference type="GO" id="GO:0005524">
    <property type="term" value="F:ATP binding"/>
    <property type="evidence" value="ECO:0007669"/>
    <property type="project" value="UniProtKB-UniRule"/>
</dbReference>
<accession>A0A1J4T9R4</accession>
<dbReference type="InterPro" id="IPR049940">
    <property type="entry name" value="GluQ/Sye"/>
</dbReference>
<evidence type="ECO:0000256" key="6">
    <source>
        <dbReference type="ARBA" id="ARBA00023146"/>
    </source>
</evidence>
<evidence type="ECO:0000256" key="7">
    <source>
        <dbReference type="HAMAP-Rule" id="MF_00022"/>
    </source>
</evidence>
<keyword evidence="7" id="KW-0479">Metal-binding</keyword>
<dbReference type="SUPFAM" id="SSF48163">
    <property type="entry name" value="An anticodon-binding domain of class I aminoacyl-tRNA synthetases"/>
    <property type="match status" value="1"/>
</dbReference>
<dbReference type="InterPro" id="IPR008925">
    <property type="entry name" value="aa_tRNA-synth_I_cd-bd_sf"/>
</dbReference>
<comment type="catalytic activity">
    <reaction evidence="7">
        <text>tRNA(Glu) + L-glutamate + ATP = L-glutamyl-tRNA(Glu) + AMP + diphosphate</text>
        <dbReference type="Rhea" id="RHEA:23540"/>
        <dbReference type="Rhea" id="RHEA-COMP:9663"/>
        <dbReference type="Rhea" id="RHEA-COMP:9680"/>
        <dbReference type="ChEBI" id="CHEBI:29985"/>
        <dbReference type="ChEBI" id="CHEBI:30616"/>
        <dbReference type="ChEBI" id="CHEBI:33019"/>
        <dbReference type="ChEBI" id="CHEBI:78442"/>
        <dbReference type="ChEBI" id="CHEBI:78520"/>
        <dbReference type="ChEBI" id="CHEBI:456215"/>
        <dbReference type="EC" id="6.1.1.17"/>
    </reaction>
</comment>
<feature type="binding site" evidence="7">
    <location>
        <position position="254"/>
    </location>
    <ligand>
        <name>ATP</name>
        <dbReference type="ChEBI" id="CHEBI:30616"/>
    </ligand>
</feature>
<dbReference type="PANTHER" id="PTHR43311:SF2">
    <property type="entry name" value="GLUTAMATE--TRNA LIGASE, MITOCHONDRIAL-RELATED"/>
    <property type="match status" value="1"/>
</dbReference>
<keyword evidence="7" id="KW-0963">Cytoplasm</keyword>
<feature type="binding site" evidence="7">
    <location>
        <position position="134"/>
    </location>
    <ligand>
        <name>Zn(2+)</name>
        <dbReference type="ChEBI" id="CHEBI:29105"/>
    </ligand>
</feature>
<keyword evidence="4 7" id="KW-0067">ATP-binding</keyword>
<feature type="short sequence motif" description="'KMSKS' region" evidence="7">
    <location>
        <begin position="251"/>
        <end position="255"/>
    </location>
</feature>
<name>A0A1J4T9R4_9BACT</name>
<dbReference type="Gene3D" id="1.10.10.350">
    <property type="match status" value="1"/>
</dbReference>
<keyword evidence="2 7" id="KW-0436">Ligase</keyword>
<evidence type="ECO:0000256" key="5">
    <source>
        <dbReference type="ARBA" id="ARBA00022917"/>
    </source>
</evidence>